<evidence type="ECO:0000259" key="7">
    <source>
        <dbReference type="PROSITE" id="PS51384"/>
    </source>
</evidence>
<feature type="binding site" evidence="5">
    <location>
        <position position="260"/>
    </location>
    <ligand>
        <name>FAD</name>
        <dbReference type="ChEBI" id="CHEBI:57692"/>
    </ligand>
</feature>
<keyword evidence="2 5" id="KW-0285">Flavoprotein</keyword>
<proteinExistence type="predicted"/>
<accession>A0AAV4IM88</accession>
<comment type="cofactor">
    <cofactor evidence="1 5">
        <name>FAD</name>
        <dbReference type="ChEBI" id="CHEBI:57692"/>
    </cofactor>
</comment>
<dbReference type="GO" id="GO:0016491">
    <property type="term" value="F:oxidoreductase activity"/>
    <property type="evidence" value="ECO:0007669"/>
    <property type="project" value="UniProtKB-KW"/>
</dbReference>
<feature type="binding site" evidence="5">
    <location>
        <position position="183"/>
    </location>
    <ligand>
        <name>FAD</name>
        <dbReference type="ChEBI" id="CHEBI:57692"/>
    </ligand>
</feature>
<dbReference type="PROSITE" id="PS51203">
    <property type="entry name" value="CS"/>
    <property type="match status" value="1"/>
</dbReference>
<dbReference type="InterPro" id="IPR017927">
    <property type="entry name" value="FAD-bd_FR_type"/>
</dbReference>
<dbReference type="InterPro" id="IPR008978">
    <property type="entry name" value="HSP20-like_chaperone"/>
</dbReference>
<organism evidence="8 9">
    <name type="scientific">Elysia marginata</name>
    <dbReference type="NCBI Taxonomy" id="1093978"/>
    <lineage>
        <taxon>Eukaryota</taxon>
        <taxon>Metazoa</taxon>
        <taxon>Spiralia</taxon>
        <taxon>Lophotrochozoa</taxon>
        <taxon>Mollusca</taxon>
        <taxon>Gastropoda</taxon>
        <taxon>Heterobranchia</taxon>
        <taxon>Euthyneura</taxon>
        <taxon>Panpulmonata</taxon>
        <taxon>Sacoglossa</taxon>
        <taxon>Placobranchoidea</taxon>
        <taxon>Plakobranchidae</taxon>
        <taxon>Elysia</taxon>
    </lineage>
</organism>
<dbReference type="InterPro" id="IPR039261">
    <property type="entry name" value="FNR_nucleotide-bd"/>
</dbReference>
<evidence type="ECO:0000256" key="2">
    <source>
        <dbReference type="ARBA" id="ARBA00022630"/>
    </source>
</evidence>
<reference evidence="8 9" key="1">
    <citation type="journal article" date="2021" name="Elife">
        <title>Chloroplast acquisition without the gene transfer in kleptoplastic sea slugs, Plakobranchus ocellatus.</title>
        <authorList>
            <person name="Maeda T."/>
            <person name="Takahashi S."/>
            <person name="Yoshida T."/>
            <person name="Shimamura S."/>
            <person name="Takaki Y."/>
            <person name="Nagai Y."/>
            <person name="Toyoda A."/>
            <person name="Suzuki Y."/>
            <person name="Arimoto A."/>
            <person name="Ishii H."/>
            <person name="Satoh N."/>
            <person name="Nishiyama T."/>
            <person name="Hasebe M."/>
            <person name="Maruyama T."/>
            <person name="Minagawa J."/>
            <person name="Obokata J."/>
            <person name="Shigenobu S."/>
        </authorList>
    </citation>
    <scope>NUCLEOTIDE SEQUENCE [LARGE SCALE GENOMIC DNA]</scope>
</reference>
<dbReference type="InterPro" id="IPR008333">
    <property type="entry name" value="Cbr1-like_FAD-bd_dom"/>
</dbReference>
<dbReference type="SUPFAM" id="SSF52343">
    <property type="entry name" value="Ferredoxin reductase-like, C-terminal NADP-linked domain"/>
    <property type="match status" value="1"/>
</dbReference>
<dbReference type="Gene3D" id="2.60.40.790">
    <property type="match status" value="1"/>
</dbReference>
<evidence type="ECO:0000313" key="8">
    <source>
        <dbReference type="EMBL" id="GFS10046.1"/>
    </source>
</evidence>
<dbReference type="Pfam" id="PF00970">
    <property type="entry name" value="FAD_binding_6"/>
    <property type="match status" value="1"/>
</dbReference>
<dbReference type="EMBL" id="BMAT01002604">
    <property type="protein sequence ID" value="GFS10046.1"/>
    <property type="molecule type" value="Genomic_DNA"/>
</dbReference>
<evidence type="ECO:0000313" key="9">
    <source>
        <dbReference type="Proteomes" id="UP000762676"/>
    </source>
</evidence>
<evidence type="ECO:0000256" key="5">
    <source>
        <dbReference type="PIRSR" id="PIRSR601834-1"/>
    </source>
</evidence>
<dbReference type="Pfam" id="PF04969">
    <property type="entry name" value="CS"/>
    <property type="match status" value="1"/>
</dbReference>
<evidence type="ECO:0000256" key="3">
    <source>
        <dbReference type="ARBA" id="ARBA00022827"/>
    </source>
</evidence>
<dbReference type="PROSITE" id="PS51384">
    <property type="entry name" value="FAD_FR"/>
    <property type="match status" value="1"/>
</dbReference>
<dbReference type="InterPro" id="IPR007052">
    <property type="entry name" value="CS_dom"/>
</dbReference>
<feature type="domain" description="FAD-binding FR-type" evidence="7">
    <location>
        <begin position="130"/>
        <end position="242"/>
    </location>
</feature>
<feature type="binding site" evidence="5">
    <location>
        <position position="181"/>
    </location>
    <ligand>
        <name>FAD</name>
        <dbReference type="ChEBI" id="CHEBI:57692"/>
    </ligand>
</feature>
<dbReference type="SUPFAM" id="SSF49764">
    <property type="entry name" value="HSP20-like chaperones"/>
    <property type="match status" value="1"/>
</dbReference>
<dbReference type="CDD" id="cd06466">
    <property type="entry name" value="p23_CS_SGT1_like"/>
    <property type="match status" value="1"/>
</dbReference>
<dbReference type="InterPro" id="IPR017938">
    <property type="entry name" value="Riboflavin_synthase-like_b-brl"/>
</dbReference>
<evidence type="ECO:0000256" key="4">
    <source>
        <dbReference type="ARBA" id="ARBA00023002"/>
    </source>
</evidence>
<dbReference type="AlphaFoldDB" id="A0AAV4IM88"/>
<name>A0AAV4IM88_9GAST</name>
<evidence type="ECO:0000256" key="1">
    <source>
        <dbReference type="ARBA" id="ARBA00001974"/>
    </source>
</evidence>
<dbReference type="InterPro" id="IPR001834">
    <property type="entry name" value="CBR-like"/>
</dbReference>
<dbReference type="Proteomes" id="UP000762676">
    <property type="component" value="Unassembled WGS sequence"/>
</dbReference>
<protein>
    <submittedName>
        <fullName evidence="8">Cytochrome b5 reductase 4</fullName>
    </submittedName>
</protein>
<feature type="binding site" evidence="5">
    <location>
        <position position="210"/>
    </location>
    <ligand>
        <name>FAD</name>
        <dbReference type="ChEBI" id="CHEBI:57692"/>
    </ligand>
</feature>
<dbReference type="Gene3D" id="2.40.30.10">
    <property type="entry name" value="Translation factors"/>
    <property type="match status" value="1"/>
</dbReference>
<keyword evidence="4" id="KW-0560">Oxidoreductase</keyword>
<feature type="domain" description="CS" evidence="6">
    <location>
        <begin position="23"/>
        <end position="113"/>
    </location>
</feature>
<dbReference type="CDD" id="cd06183">
    <property type="entry name" value="cyt_b5_reduct_like"/>
    <property type="match status" value="1"/>
</dbReference>
<keyword evidence="3 5" id="KW-0274">FAD</keyword>
<dbReference type="PANTHER" id="PTHR19370">
    <property type="entry name" value="NADH-CYTOCHROME B5 REDUCTASE"/>
    <property type="match status" value="1"/>
</dbReference>
<sequence length="359" mass="40481">MEVKQSKPKKPALVASTIRPPSVEEPMQDWYQTDTHLVIVVYTRQELLQREFVTVEIQPNGVTIQVILDKYSYFVHFKPTFPVKETSVVSVNKGKVEVKLGKVTAGQHWEYHGEGLSSNAVYTHTKSLAPKYRQWIVTKNTFVSHDTRLLRLKAPSGYTMLAPIGYHIHIVHSISGMQIGRSYTVMPPSLVEPNSDKEQEEGRALHLMIKYYSGGTLTPWVTSVSQGESIMVSNYDGNFDIQRLNNLTHLVLFAAGTGFTSMARLIIYALNMPNATLFSVVNILSQESSNSNWKGLRGRINSEHVQDYVPIPSSKCRPLVCICGPWAYNDTVESLTKLRGLKDEHLHIFAQTFPEQTCL</sequence>
<dbReference type="Gene3D" id="3.40.50.80">
    <property type="entry name" value="Nucleotide-binding domain of ferredoxin-NADP reductase (FNR) module"/>
    <property type="match status" value="1"/>
</dbReference>
<dbReference type="SUPFAM" id="SSF63380">
    <property type="entry name" value="Riboflavin synthase domain-like"/>
    <property type="match status" value="1"/>
</dbReference>
<comment type="caution">
    <text evidence="8">The sequence shown here is derived from an EMBL/GenBank/DDBJ whole genome shotgun (WGS) entry which is preliminary data.</text>
</comment>
<gene>
    <name evidence="8" type="ORF">ElyMa_001313700</name>
</gene>
<evidence type="ECO:0000259" key="6">
    <source>
        <dbReference type="PROSITE" id="PS51203"/>
    </source>
</evidence>
<keyword evidence="9" id="KW-1185">Reference proteome</keyword>